<evidence type="ECO:0000256" key="1">
    <source>
        <dbReference type="ARBA" id="ARBA00022729"/>
    </source>
</evidence>
<dbReference type="KEGG" id="bcig:AB162_485"/>
<keyword evidence="1" id="KW-0732">Signal</keyword>
<dbReference type="PANTHER" id="PTHR35089:SF1">
    <property type="entry name" value="CHAPERONE PROTEIN SKP"/>
    <property type="match status" value="1"/>
</dbReference>
<sequence>MKKWLYAASLIFLFFTYTDTLATDRIAVVNILSILQQSPQFALVAQQLEKEFQNSINELKLIEEDLQNQIQRLQRDGSIMKESERSELEKSVIQQRDTLSNKVKNFEKNQNFRQREERSKILSSIKDIVKNIASKEGYDVVIDTNAVAYASNTKDITADVLKQVL</sequence>
<dbReference type="SUPFAM" id="SSF111384">
    <property type="entry name" value="OmpH-like"/>
    <property type="match status" value="1"/>
</dbReference>
<name>A0A0K2BM04_9GAMM</name>
<organism evidence="4 5">
    <name type="scientific">Candidatus Palibaumannia cicadellinicola</name>
    <dbReference type="NCBI Taxonomy" id="186490"/>
    <lineage>
        <taxon>Bacteria</taxon>
        <taxon>Pseudomonadati</taxon>
        <taxon>Pseudomonadota</taxon>
        <taxon>Gammaproteobacteria</taxon>
        <taxon>Candidatus Palibaumannia</taxon>
    </lineage>
</organism>
<gene>
    <name evidence="4" type="primary">hlpA</name>
    <name evidence="4" type="ORF">AB162_485</name>
</gene>
<dbReference type="GO" id="GO:0050821">
    <property type="term" value="P:protein stabilization"/>
    <property type="evidence" value="ECO:0007669"/>
    <property type="project" value="TreeGrafter"/>
</dbReference>
<dbReference type="Gene3D" id="3.30.910.20">
    <property type="entry name" value="Skp domain"/>
    <property type="match status" value="1"/>
</dbReference>
<dbReference type="OrthoDB" id="7061584at2"/>
<protein>
    <submittedName>
        <fullName evidence="4">Outer membrane protein H</fullName>
    </submittedName>
</protein>
<dbReference type="InterPro" id="IPR005632">
    <property type="entry name" value="Chaperone_Skp"/>
</dbReference>
<dbReference type="Pfam" id="PF03938">
    <property type="entry name" value="OmpH"/>
    <property type="match status" value="1"/>
</dbReference>
<dbReference type="PANTHER" id="PTHR35089">
    <property type="entry name" value="CHAPERONE PROTEIN SKP"/>
    <property type="match status" value="1"/>
</dbReference>
<proteinExistence type="inferred from homology"/>
<evidence type="ECO:0000313" key="4">
    <source>
        <dbReference type="EMBL" id="AKZ66068.1"/>
    </source>
</evidence>
<dbReference type="PATRIC" id="fig|186490.8.peg.456"/>
<dbReference type="SMART" id="SM00935">
    <property type="entry name" value="OmpH"/>
    <property type="match status" value="1"/>
</dbReference>
<feature type="coiled-coil region" evidence="3">
    <location>
        <begin position="45"/>
        <end position="76"/>
    </location>
</feature>
<accession>A0A0K2BM04</accession>
<dbReference type="EMBL" id="CP011787">
    <property type="protein sequence ID" value="AKZ66068.1"/>
    <property type="molecule type" value="Genomic_DNA"/>
</dbReference>
<dbReference type="Proteomes" id="UP000056466">
    <property type="component" value="Chromosome"/>
</dbReference>
<evidence type="ECO:0000256" key="2">
    <source>
        <dbReference type="PIRNR" id="PIRNR002094"/>
    </source>
</evidence>
<dbReference type="RefSeq" id="WP_053097166.1">
    <property type="nucleotide sequence ID" value="NZ_CP011787.1"/>
</dbReference>
<keyword evidence="5" id="KW-1185">Reference proteome</keyword>
<comment type="similarity">
    <text evidence="2">Belongs to the skp family.</text>
</comment>
<dbReference type="GO" id="GO:0005829">
    <property type="term" value="C:cytosol"/>
    <property type="evidence" value="ECO:0007669"/>
    <property type="project" value="TreeGrafter"/>
</dbReference>
<dbReference type="InterPro" id="IPR024930">
    <property type="entry name" value="Skp_dom_sf"/>
</dbReference>
<keyword evidence="3" id="KW-0175">Coiled coil</keyword>
<dbReference type="AlphaFoldDB" id="A0A0K2BM04"/>
<dbReference type="PIRSF" id="PIRSF002094">
    <property type="entry name" value="OMP26_Skp"/>
    <property type="match status" value="1"/>
</dbReference>
<dbReference type="GO" id="GO:0051082">
    <property type="term" value="F:unfolded protein binding"/>
    <property type="evidence" value="ECO:0007669"/>
    <property type="project" value="InterPro"/>
</dbReference>
<evidence type="ECO:0000313" key="5">
    <source>
        <dbReference type="Proteomes" id="UP000056466"/>
    </source>
</evidence>
<reference evidence="4 5" key="1">
    <citation type="submission" date="2015-06" db="EMBL/GenBank/DDBJ databases">
        <title>Lineage-specific patterns of genome deterioration in obligate symbionts.</title>
        <authorList>
            <person name="Bennett G.M."/>
            <person name="McCutcheon J.P."/>
            <person name="McDonald B.R."/>
            <person name="Moran N.A."/>
        </authorList>
    </citation>
    <scope>NUCLEOTIDE SEQUENCE [LARGE SCALE GENOMIC DNA]</scope>
    <source>
        <strain evidence="4 5">B-GSS</strain>
    </source>
</reference>
<evidence type="ECO:0000256" key="3">
    <source>
        <dbReference type="SAM" id="Coils"/>
    </source>
</evidence>